<dbReference type="EMBL" id="AE015928">
    <property type="protein sequence ID" value="AAO75114.1"/>
    <property type="molecule type" value="Genomic_DNA"/>
</dbReference>
<reference evidence="2 3" key="1">
    <citation type="journal article" date="2003" name="Science">
        <title>A genomic view of the human-Bacteroides thetaiotaomicron symbiosis.</title>
        <authorList>
            <person name="Xu J."/>
            <person name="Bjursell M.K."/>
            <person name="Himrod J."/>
            <person name="Deng S."/>
            <person name="Carmichael L.K."/>
            <person name="Chiang H.C."/>
            <person name="Hooper L.V."/>
            <person name="Gordon J.I."/>
        </authorList>
    </citation>
    <scope>NUCLEOTIDE SEQUENCE [LARGE SCALE GENOMIC DNA]</scope>
    <source>
        <strain evidence="3">ATCC 29148 / DSM 2079 / JCM 5827 / CCUG 10774 / NCTC 10582 / VPI-5482 / E50</strain>
    </source>
</reference>
<keyword evidence="1" id="KW-0472">Membrane</keyword>
<proteinExistence type="predicted"/>
<name>Q8ABV3_BACTN</name>
<keyword evidence="3" id="KW-1185">Reference proteome</keyword>
<dbReference type="AlphaFoldDB" id="Q8ABV3"/>
<protein>
    <submittedName>
        <fullName evidence="2">Uncharacterized protein</fullName>
    </submittedName>
</protein>
<keyword evidence="1" id="KW-1133">Transmembrane helix</keyword>
<dbReference type="EnsemblBacteria" id="AAO75114">
    <property type="protein sequence ID" value="AAO75114"/>
    <property type="gene ID" value="BT_0007"/>
</dbReference>
<evidence type="ECO:0000313" key="3">
    <source>
        <dbReference type="Proteomes" id="UP000001414"/>
    </source>
</evidence>
<organism evidence="2 3">
    <name type="scientific">Bacteroides thetaiotaomicron (strain ATCC 29148 / DSM 2079 / JCM 5827 / CCUG 10774 / NCTC 10582 / VPI-5482 / E50)</name>
    <dbReference type="NCBI Taxonomy" id="226186"/>
    <lineage>
        <taxon>Bacteria</taxon>
        <taxon>Pseudomonadati</taxon>
        <taxon>Bacteroidota</taxon>
        <taxon>Bacteroidia</taxon>
        <taxon>Bacteroidales</taxon>
        <taxon>Bacteroidaceae</taxon>
        <taxon>Bacteroides</taxon>
    </lineage>
</organism>
<dbReference type="PaxDb" id="226186-BT_0007"/>
<dbReference type="KEGG" id="bth:BT_0007"/>
<dbReference type="HOGENOM" id="CLU_1933878_0_0_10"/>
<feature type="transmembrane region" description="Helical" evidence="1">
    <location>
        <begin position="83"/>
        <end position="101"/>
    </location>
</feature>
<dbReference type="Proteomes" id="UP000001414">
    <property type="component" value="Chromosome"/>
</dbReference>
<dbReference type="STRING" id="226186.BT_0007"/>
<reference evidence="2 3" key="2">
    <citation type="journal article" date="2009" name="Proc. Natl. Acad. Sci. U.S.A.">
        <title>Characterizing a model human gut microbiota composed of members of its two dominant bacterial phyla.</title>
        <authorList>
            <person name="Mahowald M.A."/>
            <person name="Rey F.E."/>
            <person name="Seedorf H."/>
            <person name="Turnbaugh P.J."/>
            <person name="Fulton R.S."/>
            <person name="Wollam A."/>
            <person name="Shah N."/>
            <person name="Wang C."/>
            <person name="Magrini V."/>
            <person name="Wilson R.K."/>
            <person name="Cantarel B.L."/>
            <person name="Coutinho P.M."/>
            <person name="Henrissat B."/>
            <person name="Crock L.W."/>
            <person name="Russell A."/>
            <person name="Verberkmoes N.C."/>
            <person name="Hettich R.L."/>
            <person name="Gordon J.I."/>
        </authorList>
    </citation>
    <scope>NUCLEOTIDE SEQUENCE [LARGE SCALE GENOMIC DNA]</scope>
    <source>
        <strain evidence="3">ATCC 29148 / DSM 2079 / JCM 5827 / CCUG 10774 / NCTC 10582 / VPI-5482 / E50</strain>
    </source>
</reference>
<dbReference type="InParanoid" id="Q8ABV3"/>
<accession>Q8ABV3</accession>
<evidence type="ECO:0000256" key="1">
    <source>
        <dbReference type="SAM" id="Phobius"/>
    </source>
</evidence>
<gene>
    <name evidence="2" type="ordered locus">BT_0007</name>
</gene>
<sequence>MHPPRRVSEFLLSVLPLLPPFSIVICKGNAIYANTQTVKGLSLFPYMSHSVKERLFFKARAISPMTIDSSALKSLKKVIPVDFLLGFYSLRVTIYVILLLLTHKISWSAYFQCLNCIYRILRIFKMHGIT</sequence>
<keyword evidence="1" id="KW-0812">Transmembrane</keyword>
<evidence type="ECO:0000313" key="2">
    <source>
        <dbReference type="EMBL" id="AAO75114.1"/>
    </source>
</evidence>